<dbReference type="GO" id="GO:0003677">
    <property type="term" value="F:DNA binding"/>
    <property type="evidence" value="ECO:0007669"/>
    <property type="project" value="InterPro"/>
</dbReference>
<dbReference type="PROSITE" id="PS50943">
    <property type="entry name" value="HTH_CROC1"/>
    <property type="match status" value="1"/>
</dbReference>
<dbReference type="RefSeq" id="WP_146300494.1">
    <property type="nucleotide sequence ID" value="NZ_CP042301.2"/>
</dbReference>
<dbReference type="EMBL" id="CP042301">
    <property type="protein sequence ID" value="QDZ01853.1"/>
    <property type="molecule type" value="Genomic_DNA"/>
</dbReference>
<dbReference type="CDD" id="cd00093">
    <property type="entry name" value="HTH_XRE"/>
    <property type="match status" value="1"/>
</dbReference>
<sequence length="120" mass="12909">MTPFGQKMREMRAARGVTQKEMASALGVSAAYLSALERGHRGAPSWAFLQKVLGYFNVIWDDAEELVRIAESSHPRVVIDTAGLSPAATALANRLAAEIGNLDEEALGELNAIIALRTKS</sequence>
<evidence type="ECO:0000313" key="3">
    <source>
        <dbReference type="Proteomes" id="UP000321389"/>
    </source>
</evidence>
<gene>
    <name evidence="2" type="ORF">FQ775_16540</name>
</gene>
<evidence type="ECO:0000313" key="2">
    <source>
        <dbReference type="EMBL" id="QDZ01853.1"/>
    </source>
</evidence>
<organism evidence="2 3">
    <name type="scientific">Nitratireductor mangrovi</name>
    <dbReference type="NCBI Taxonomy" id="2599600"/>
    <lineage>
        <taxon>Bacteria</taxon>
        <taxon>Pseudomonadati</taxon>
        <taxon>Pseudomonadota</taxon>
        <taxon>Alphaproteobacteria</taxon>
        <taxon>Hyphomicrobiales</taxon>
        <taxon>Phyllobacteriaceae</taxon>
        <taxon>Nitratireductor</taxon>
    </lineage>
</organism>
<dbReference type="OrthoDB" id="9809730at2"/>
<dbReference type="SMART" id="SM00530">
    <property type="entry name" value="HTH_XRE"/>
    <property type="match status" value="1"/>
</dbReference>
<evidence type="ECO:0000259" key="1">
    <source>
        <dbReference type="PROSITE" id="PS50943"/>
    </source>
</evidence>
<dbReference type="Gene3D" id="1.10.260.40">
    <property type="entry name" value="lambda repressor-like DNA-binding domains"/>
    <property type="match status" value="1"/>
</dbReference>
<reference evidence="2" key="1">
    <citation type="submission" date="2020-04" db="EMBL/GenBank/DDBJ databases">
        <title>Nitratireductor sp. nov. isolated from mangrove soil.</title>
        <authorList>
            <person name="Ye Y."/>
        </authorList>
    </citation>
    <scope>NUCLEOTIDE SEQUENCE</scope>
    <source>
        <strain evidence="2">SY7</strain>
    </source>
</reference>
<feature type="domain" description="HTH cro/C1-type" evidence="1">
    <location>
        <begin position="8"/>
        <end position="66"/>
    </location>
</feature>
<dbReference type="AlphaFoldDB" id="A0A5B8L1Z7"/>
<dbReference type="KEGG" id="niy:FQ775_16540"/>
<keyword evidence="3" id="KW-1185">Reference proteome</keyword>
<dbReference type="Proteomes" id="UP000321389">
    <property type="component" value="Chromosome"/>
</dbReference>
<dbReference type="InterPro" id="IPR010982">
    <property type="entry name" value="Lambda_DNA-bd_dom_sf"/>
</dbReference>
<dbReference type="SUPFAM" id="SSF47413">
    <property type="entry name" value="lambda repressor-like DNA-binding domains"/>
    <property type="match status" value="1"/>
</dbReference>
<proteinExistence type="predicted"/>
<protein>
    <submittedName>
        <fullName evidence="2">Helix-turn-helix transcriptional regulator</fullName>
    </submittedName>
</protein>
<accession>A0A5B8L1Z7</accession>
<dbReference type="InterPro" id="IPR001387">
    <property type="entry name" value="Cro/C1-type_HTH"/>
</dbReference>
<dbReference type="Pfam" id="PF13560">
    <property type="entry name" value="HTH_31"/>
    <property type="match status" value="1"/>
</dbReference>
<name>A0A5B8L1Z7_9HYPH</name>